<keyword evidence="2" id="KW-1133">Transmembrane helix</keyword>
<organism evidence="3 4">
    <name type="scientific">Puccinia coronata f. sp. avenae</name>
    <dbReference type="NCBI Taxonomy" id="200324"/>
    <lineage>
        <taxon>Eukaryota</taxon>
        <taxon>Fungi</taxon>
        <taxon>Dikarya</taxon>
        <taxon>Basidiomycota</taxon>
        <taxon>Pucciniomycotina</taxon>
        <taxon>Pucciniomycetes</taxon>
        <taxon>Pucciniales</taxon>
        <taxon>Pucciniaceae</taxon>
        <taxon>Puccinia</taxon>
    </lineage>
</organism>
<evidence type="ECO:0000256" key="2">
    <source>
        <dbReference type="SAM" id="Phobius"/>
    </source>
</evidence>
<gene>
    <name evidence="3" type="ORF">PCANC_17014</name>
</gene>
<name>A0A2N5SG72_9BASI</name>
<feature type="transmembrane region" description="Helical" evidence="2">
    <location>
        <begin position="126"/>
        <end position="145"/>
    </location>
</feature>
<dbReference type="OrthoDB" id="2499949at2759"/>
<dbReference type="AlphaFoldDB" id="A0A2N5SG72"/>
<proteinExistence type="predicted"/>
<comment type="caution">
    <text evidence="3">The sequence shown here is derived from an EMBL/GenBank/DDBJ whole genome shotgun (WGS) entry which is preliminary data.</text>
</comment>
<feature type="region of interest" description="Disordered" evidence="1">
    <location>
        <begin position="1"/>
        <end position="20"/>
    </location>
</feature>
<evidence type="ECO:0008006" key="5">
    <source>
        <dbReference type="Google" id="ProtNLM"/>
    </source>
</evidence>
<sequence length="184" mass="20432">MSNSVSGGIPEPKAQHSGIRQRNGSLSTLYHRLMMAKYQIRVHVLIPLEEILKDAFRNYPTVTSYLMVLAGLSLIPILAFVGFSLFIGSILVGMGLTFVLTWGSVIIGSAFFALLASLAFLAAASFWIVLGLFVTIFAARLAYNLQKNVAEKFRHSKVVKELYNHAHEKRLHQQQQNGLDEKVA</sequence>
<keyword evidence="4" id="KW-1185">Reference proteome</keyword>
<reference evidence="3 4" key="1">
    <citation type="submission" date="2017-11" db="EMBL/GenBank/DDBJ databases">
        <title>De novo assembly and phasing of dikaryotic genomes from two isolates of Puccinia coronata f. sp. avenae, the causal agent of oat crown rust.</title>
        <authorList>
            <person name="Miller M.E."/>
            <person name="Zhang Y."/>
            <person name="Omidvar V."/>
            <person name="Sperschneider J."/>
            <person name="Schwessinger B."/>
            <person name="Raley C."/>
            <person name="Palmer J.M."/>
            <person name="Garnica D."/>
            <person name="Upadhyaya N."/>
            <person name="Rathjen J."/>
            <person name="Taylor J.M."/>
            <person name="Park R.F."/>
            <person name="Dodds P.N."/>
            <person name="Hirsch C.D."/>
            <person name="Kianian S.F."/>
            <person name="Figueroa M."/>
        </authorList>
    </citation>
    <scope>NUCLEOTIDE SEQUENCE [LARGE SCALE GENOMIC DNA]</scope>
    <source>
        <strain evidence="3">12NC29</strain>
    </source>
</reference>
<evidence type="ECO:0000313" key="4">
    <source>
        <dbReference type="Proteomes" id="UP000235388"/>
    </source>
</evidence>
<dbReference type="EMBL" id="PGCJ01000990">
    <property type="protein sequence ID" value="PLW12195.1"/>
    <property type="molecule type" value="Genomic_DNA"/>
</dbReference>
<evidence type="ECO:0000313" key="3">
    <source>
        <dbReference type="EMBL" id="PLW12195.1"/>
    </source>
</evidence>
<feature type="transmembrane region" description="Helical" evidence="2">
    <location>
        <begin position="99"/>
        <end position="120"/>
    </location>
</feature>
<dbReference type="Proteomes" id="UP000235388">
    <property type="component" value="Unassembled WGS sequence"/>
</dbReference>
<protein>
    <recommendedName>
        <fullName evidence="5">Promethin</fullName>
    </recommendedName>
</protein>
<feature type="transmembrane region" description="Helical" evidence="2">
    <location>
        <begin position="65"/>
        <end position="87"/>
    </location>
</feature>
<evidence type="ECO:0000256" key="1">
    <source>
        <dbReference type="SAM" id="MobiDB-lite"/>
    </source>
</evidence>
<keyword evidence="2" id="KW-0812">Transmembrane</keyword>
<keyword evidence="2" id="KW-0472">Membrane</keyword>
<accession>A0A2N5SG72</accession>